<accession>A0ABV7XCR2</accession>
<evidence type="ECO:0000256" key="3">
    <source>
        <dbReference type="ARBA" id="ARBA00022448"/>
    </source>
</evidence>
<dbReference type="Gene3D" id="3.90.76.10">
    <property type="entry name" value="Dipeptide-binding Protein, Domain 1"/>
    <property type="match status" value="1"/>
</dbReference>
<protein>
    <submittedName>
        <fullName evidence="6">Peptide ABC transporter substrate-binding protein</fullName>
    </submittedName>
</protein>
<proteinExistence type="inferred from homology"/>
<comment type="caution">
    <text evidence="6">The sequence shown here is derived from an EMBL/GenBank/DDBJ whole genome shotgun (WGS) entry which is preliminary data.</text>
</comment>
<dbReference type="InterPro" id="IPR030678">
    <property type="entry name" value="Peptide/Ni-bd"/>
</dbReference>
<comment type="subcellular location">
    <subcellularLocation>
        <location evidence="1">Periplasm</location>
    </subcellularLocation>
</comment>
<gene>
    <name evidence="6" type="ORF">ACFOMD_10615</name>
</gene>
<keyword evidence="3" id="KW-0813">Transport</keyword>
<dbReference type="Proteomes" id="UP001595615">
    <property type="component" value="Unassembled WGS sequence"/>
</dbReference>
<evidence type="ECO:0000256" key="1">
    <source>
        <dbReference type="ARBA" id="ARBA00004418"/>
    </source>
</evidence>
<organism evidence="6 7">
    <name type="scientific">Sphingoaurantiacus capsulatus</name>
    <dbReference type="NCBI Taxonomy" id="1771310"/>
    <lineage>
        <taxon>Bacteria</taxon>
        <taxon>Pseudomonadati</taxon>
        <taxon>Pseudomonadota</taxon>
        <taxon>Alphaproteobacteria</taxon>
        <taxon>Sphingomonadales</taxon>
        <taxon>Sphingosinicellaceae</taxon>
        <taxon>Sphingoaurantiacus</taxon>
    </lineage>
</organism>
<dbReference type="EMBL" id="JBHRXV010000010">
    <property type="protein sequence ID" value="MFC3713027.1"/>
    <property type="molecule type" value="Genomic_DNA"/>
</dbReference>
<dbReference type="SUPFAM" id="SSF53850">
    <property type="entry name" value="Periplasmic binding protein-like II"/>
    <property type="match status" value="1"/>
</dbReference>
<dbReference type="InterPro" id="IPR039424">
    <property type="entry name" value="SBP_5"/>
</dbReference>
<evidence type="ECO:0000256" key="4">
    <source>
        <dbReference type="ARBA" id="ARBA00022729"/>
    </source>
</evidence>
<dbReference type="CDD" id="cd08504">
    <property type="entry name" value="PBP2_OppA"/>
    <property type="match status" value="1"/>
</dbReference>
<dbReference type="PANTHER" id="PTHR30290">
    <property type="entry name" value="PERIPLASMIC BINDING COMPONENT OF ABC TRANSPORTER"/>
    <property type="match status" value="1"/>
</dbReference>
<evidence type="ECO:0000256" key="2">
    <source>
        <dbReference type="ARBA" id="ARBA00005695"/>
    </source>
</evidence>
<comment type="similarity">
    <text evidence="2">Belongs to the bacterial solute-binding protein 5 family.</text>
</comment>
<reference evidence="7" key="1">
    <citation type="journal article" date="2019" name="Int. J. Syst. Evol. Microbiol.">
        <title>The Global Catalogue of Microorganisms (GCM) 10K type strain sequencing project: providing services to taxonomists for standard genome sequencing and annotation.</title>
        <authorList>
            <consortium name="The Broad Institute Genomics Platform"/>
            <consortium name="The Broad Institute Genome Sequencing Center for Infectious Disease"/>
            <person name="Wu L."/>
            <person name="Ma J."/>
        </authorList>
    </citation>
    <scope>NUCLEOTIDE SEQUENCE [LARGE SCALE GENOMIC DNA]</scope>
    <source>
        <strain evidence="7">KCTC 42644</strain>
    </source>
</reference>
<dbReference type="Gene3D" id="3.40.190.10">
    <property type="entry name" value="Periplasmic binding protein-like II"/>
    <property type="match status" value="1"/>
</dbReference>
<dbReference type="PIRSF" id="PIRSF002741">
    <property type="entry name" value="MppA"/>
    <property type="match status" value="1"/>
</dbReference>
<dbReference type="PROSITE" id="PS51257">
    <property type="entry name" value="PROKAR_LIPOPROTEIN"/>
    <property type="match status" value="1"/>
</dbReference>
<dbReference type="RefSeq" id="WP_380861065.1">
    <property type="nucleotide sequence ID" value="NZ_JBHRXV010000010.1"/>
</dbReference>
<feature type="domain" description="Solute-binding protein family 5" evidence="5">
    <location>
        <begin position="69"/>
        <end position="430"/>
    </location>
</feature>
<sequence>MRVSALSALLLLAACNGDDDARAPGATLKIDVIGEFDAKASRTVIGGPRDVLMNATQVGLVDFDADGRVIPGLATSWRVSDDGLSYIFRLRDARWEDDRAVTSGDIVAVLRRVVAPDSHHPLKAILRRIENAPEVMAGKKPPKALGVHDPLPNIVEIRLSSPQPQFLQMLAHSSMAIIRKGEFPPAAGAFRVTDSEGVPIRLAANRLYYDASAVALSAIELTPVPEAVEAVGRFRRGATDVVTGGTIAGLTEAQSVPVPQALRIETTYGVYGYQVNVAKGATKDVRVRRALSIAIDRTALVLEQLDLPAVVPVEGLVPPNLPSYGAPPAPSWINLPVEARRNEARALLAEAGYNLDRPLDIEISLPAAREHAAIAAAVSQDWAAIGVRTRTVTRSAAAHAKALTGNDYQLALIERLSPVDSGFFFLSPYSCAAKTAGYCSKEADRLLDATRTMPDLDPRRNTLQSAEALIAAEQPAIMLFTPVRWSLVHPRVSGWADNISGARPLSRLDVLPQDMGDDK</sequence>
<dbReference type="Pfam" id="PF00496">
    <property type="entry name" value="SBP_bac_5"/>
    <property type="match status" value="1"/>
</dbReference>
<name>A0ABV7XCR2_9SPHN</name>
<keyword evidence="7" id="KW-1185">Reference proteome</keyword>
<dbReference type="PANTHER" id="PTHR30290:SF10">
    <property type="entry name" value="PERIPLASMIC OLIGOPEPTIDE-BINDING PROTEIN-RELATED"/>
    <property type="match status" value="1"/>
</dbReference>
<dbReference type="Gene3D" id="3.10.105.10">
    <property type="entry name" value="Dipeptide-binding Protein, Domain 3"/>
    <property type="match status" value="1"/>
</dbReference>
<evidence type="ECO:0000313" key="7">
    <source>
        <dbReference type="Proteomes" id="UP001595615"/>
    </source>
</evidence>
<dbReference type="InterPro" id="IPR000914">
    <property type="entry name" value="SBP_5_dom"/>
</dbReference>
<keyword evidence="4" id="KW-0732">Signal</keyword>
<evidence type="ECO:0000259" key="5">
    <source>
        <dbReference type="Pfam" id="PF00496"/>
    </source>
</evidence>
<evidence type="ECO:0000313" key="6">
    <source>
        <dbReference type="EMBL" id="MFC3713027.1"/>
    </source>
</evidence>